<dbReference type="Pfam" id="PF00675">
    <property type="entry name" value="Peptidase_M16"/>
    <property type="match status" value="1"/>
</dbReference>
<accession>A0A3E1NLV0</accession>
<evidence type="ECO:0000259" key="7">
    <source>
        <dbReference type="Pfam" id="PF00675"/>
    </source>
</evidence>
<proteinExistence type="inferred from homology"/>
<dbReference type="SUPFAM" id="SSF63411">
    <property type="entry name" value="LuxS/MPP-like metallohydrolase"/>
    <property type="match status" value="4"/>
</dbReference>
<dbReference type="AlphaFoldDB" id="A0A3E1NLV0"/>
<dbReference type="OrthoDB" id="9811314at2"/>
<dbReference type="Gene3D" id="3.30.830.10">
    <property type="entry name" value="Metalloenzyme, LuxS/M16 peptidase-like"/>
    <property type="match status" value="4"/>
</dbReference>
<organism evidence="9 10">
    <name type="scientific">Deminuibacter soli</name>
    <dbReference type="NCBI Taxonomy" id="2291815"/>
    <lineage>
        <taxon>Bacteria</taxon>
        <taxon>Pseudomonadati</taxon>
        <taxon>Bacteroidota</taxon>
        <taxon>Chitinophagia</taxon>
        <taxon>Chitinophagales</taxon>
        <taxon>Chitinophagaceae</taxon>
        <taxon>Deminuibacter</taxon>
    </lineage>
</organism>
<evidence type="ECO:0000256" key="4">
    <source>
        <dbReference type="ARBA" id="ARBA00022833"/>
    </source>
</evidence>
<comment type="similarity">
    <text evidence="1">Belongs to the peptidase M16 family.</text>
</comment>
<dbReference type="GO" id="GO:0006508">
    <property type="term" value="P:proteolysis"/>
    <property type="evidence" value="ECO:0007669"/>
    <property type="project" value="UniProtKB-KW"/>
</dbReference>
<reference evidence="9 10" key="1">
    <citation type="submission" date="2018-08" db="EMBL/GenBank/DDBJ databases">
        <title>Chitinophagaceae sp. K23C18032701, a novel bacterium isolated from forest soil.</title>
        <authorList>
            <person name="Wang C."/>
        </authorList>
    </citation>
    <scope>NUCLEOTIDE SEQUENCE [LARGE SCALE GENOMIC DNA]</scope>
    <source>
        <strain evidence="9 10">K23C18032701</strain>
    </source>
</reference>
<feature type="domain" description="Peptidase M16 C-terminal" evidence="8">
    <location>
        <begin position="690"/>
        <end position="867"/>
    </location>
</feature>
<dbReference type="InterPro" id="IPR007863">
    <property type="entry name" value="Peptidase_M16_C"/>
</dbReference>
<evidence type="ECO:0000259" key="8">
    <source>
        <dbReference type="Pfam" id="PF05193"/>
    </source>
</evidence>
<dbReference type="InterPro" id="IPR050626">
    <property type="entry name" value="Peptidase_M16"/>
</dbReference>
<protein>
    <submittedName>
        <fullName evidence="9">Insulinase family protein</fullName>
    </submittedName>
</protein>
<comment type="caution">
    <text evidence="9">The sequence shown here is derived from an EMBL/GenBank/DDBJ whole genome shotgun (WGS) entry which is preliminary data.</text>
</comment>
<dbReference type="GO" id="GO:0008237">
    <property type="term" value="F:metallopeptidase activity"/>
    <property type="evidence" value="ECO:0007669"/>
    <property type="project" value="UniProtKB-KW"/>
</dbReference>
<feature type="signal peptide" evidence="6">
    <location>
        <begin position="1"/>
        <end position="23"/>
    </location>
</feature>
<evidence type="ECO:0000256" key="6">
    <source>
        <dbReference type="SAM" id="SignalP"/>
    </source>
</evidence>
<dbReference type="EMBL" id="QTJU01000002">
    <property type="protein sequence ID" value="RFM28871.1"/>
    <property type="molecule type" value="Genomic_DNA"/>
</dbReference>
<keyword evidence="5" id="KW-0482">Metalloprotease</keyword>
<dbReference type="InterPro" id="IPR011765">
    <property type="entry name" value="Pept_M16_N"/>
</dbReference>
<evidence type="ECO:0000256" key="1">
    <source>
        <dbReference type="ARBA" id="ARBA00007261"/>
    </source>
</evidence>
<evidence type="ECO:0000256" key="5">
    <source>
        <dbReference type="ARBA" id="ARBA00023049"/>
    </source>
</evidence>
<feature type="domain" description="Peptidase M16 C-terminal" evidence="8">
    <location>
        <begin position="209"/>
        <end position="391"/>
    </location>
</feature>
<dbReference type="InterPro" id="IPR011249">
    <property type="entry name" value="Metalloenz_LuxS/M16"/>
</dbReference>
<dbReference type="Pfam" id="PF05193">
    <property type="entry name" value="Peptidase_M16_C"/>
    <property type="match status" value="2"/>
</dbReference>
<evidence type="ECO:0000313" key="10">
    <source>
        <dbReference type="Proteomes" id="UP000261284"/>
    </source>
</evidence>
<keyword evidence="3" id="KW-0378">Hydrolase</keyword>
<evidence type="ECO:0000313" key="9">
    <source>
        <dbReference type="EMBL" id="RFM28871.1"/>
    </source>
</evidence>
<keyword evidence="10" id="KW-1185">Reference proteome</keyword>
<gene>
    <name evidence="9" type="ORF">DXN05_08865</name>
</gene>
<feature type="domain" description="Peptidase M16 N-terminal" evidence="7">
    <location>
        <begin position="51"/>
        <end position="172"/>
    </location>
</feature>
<dbReference type="PANTHER" id="PTHR43690">
    <property type="entry name" value="NARDILYSIN"/>
    <property type="match status" value="1"/>
</dbReference>
<dbReference type="PANTHER" id="PTHR43690:SF34">
    <property type="entry name" value="ZINC PROTEASE PQQL-LIKE"/>
    <property type="match status" value="1"/>
</dbReference>
<dbReference type="Proteomes" id="UP000261284">
    <property type="component" value="Unassembled WGS sequence"/>
</dbReference>
<evidence type="ECO:0000256" key="2">
    <source>
        <dbReference type="ARBA" id="ARBA00022670"/>
    </source>
</evidence>
<keyword evidence="4" id="KW-0862">Zinc</keyword>
<dbReference type="RefSeq" id="WP_116846858.1">
    <property type="nucleotide sequence ID" value="NZ_QTJU01000002.1"/>
</dbReference>
<dbReference type="GO" id="GO:0046872">
    <property type="term" value="F:metal ion binding"/>
    <property type="evidence" value="ECO:0007669"/>
    <property type="project" value="InterPro"/>
</dbReference>
<name>A0A3E1NLV0_9BACT</name>
<evidence type="ECO:0000256" key="3">
    <source>
        <dbReference type="ARBA" id="ARBA00022801"/>
    </source>
</evidence>
<keyword evidence="6" id="KW-0732">Signal</keyword>
<feature type="chain" id="PRO_5017715517" evidence="6">
    <location>
        <begin position="24"/>
        <end position="939"/>
    </location>
</feature>
<keyword evidence="2" id="KW-0645">Protease</keyword>
<sequence>MNTTCKLFGLALLSTLCFGITKAQTSLTDKLPFDSTVVKGKLANGLTYYIKQNKRPENKVELRLAVNAGSILEDNDQQGLAHFTEHMAFNGSTHFKKNELVSYLQTLGIEFGADLNAYTSFDETIYILPVPLSDPANLEKGMQVLQDWAGGLSYEASEIDAERNVVLEESRMGKGADDRIMRKIYPRQYAGSKYAVRLPIGKDSILKTFKYDAARRFYKTWYRPNLMAVLIVGDIDVAKAATLVHQYFDTLKNPVTPKTRVLAPLVPRQKSEAVVVTDKEATNFITEIDYTIKPEKEDSTLGDYRQTIIKQLFTTMLNQRLSEKTQVADPPYLFAGTGFNSYARGYEGFIATTAAGSKGPDTALHVMLSEINRARVYGFGEDELDRAKKQLLAGMEKLYNDRSKTESSPIIEELIRNFLTGETVPGIAREYNYYKDLLPGISLAEIQALNTSIKQDAPLFISLQGPDKSGFKLPTGTQLLAQTQKWMHEKPVQVTEKKVAASLMEKLPEPGTITAEKQDAALGTTEITFANGAKVILKPTEFKNDEISLSSFHKGGASWYDAPDVMTAGNAATIVQTMGVGDFSPVDLRKVLAGKVAGVSPRIGNISAGISGSSSVKDVETMLQLGYLYLTQPRKDEALFNGWKASEKASVQYALANPSNVFVDTFYQVLYQNNPLAQRVVPRPHDFDAINLDRAIEIYKERLGDATDFTFIMVGNIDTATVIPLLARYIGSLPGSGKPAAFKDNGVRLAKGHIKLNINKGTEQKSLIVNCYNDEIPFNEDLDLKTQALCDILNIKITEDLREKMGGIYGGSISGGVSKYPYSNYSLVLELPCGPENVTKLQQAFAAELDSIKTMGPEQKNLDKVKKTWIEKYKVQLKENGFWLGVIQSMYYQGNDAKRVFTYEQRVNAITIDDIKQTANLLFNNKNVIEGVLNPEKKK</sequence>